<evidence type="ECO:0008006" key="3">
    <source>
        <dbReference type="Google" id="ProtNLM"/>
    </source>
</evidence>
<dbReference type="AlphaFoldDB" id="A0A841SV16"/>
<gene>
    <name evidence="1" type="ORF">H7B67_13360</name>
</gene>
<proteinExistence type="predicted"/>
<dbReference type="SUPFAM" id="SSF53795">
    <property type="entry name" value="PEP carboxykinase-like"/>
    <property type="match status" value="1"/>
</dbReference>
<dbReference type="Proteomes" id="UP000535838">
    <property type="component" value="Unassembled WGS sequence"/>
</dbReference>
<protein>
    <recommendedName>
        <fullName evidence="3">Aldolase</fullName>
    </recommendedName>
</protein>
<comment type="caution">
    <text evidence="1">The sequence shown here is derived from an EMBL/GenBank/DDBJ whole genome shotgun (WGS) entry which is preliminary data.</text>
</comment>
<dbReference type="Gene3D" id="3.40.50.300">
    <property type="entry name" value="P-loop containing nucleotide triphosphate hydrolases"/>
    <property type="match status" value="1"/>
</dbReference>
<dbReference type="RefSeq" id="WP_185120347.1">
    <property type="nucleotide sequence ID" value="NZ_JACJVQ010000011.1"/>
</dbReference>
<sequence>MVEKWQLIGGFLIRLGFANERSAAFVRYTIGDRYVDAKPGVEPDYSLTIEDGYGESYDEATPVAYRKNEHGDIEVERADFRLESAADLKDARLRFYDYFGLRTGLLNWYSRILARRNWGLVIHSSCIVQDGQAYLFSGYSGAGKSTIASMSRPRPIMADETSLVEIRQDGRVLIHDSPFRNDFKEPYPAGPVPLKGIYLIKQSSNIKQHGMSKSEAMFSLFDKVVFWSFEQSESTEVVRLCRALVDRIPVYELEFQKNDRFWEAIS</sequence>
<dbReference type="InterPro" id="IPR027417">
    <property type="entry name" value="P-loop_NTPase"/>
</dbReference>
<accession>A0A841SV16</accession>
<name>A0A841SV16_9BACL</name>
<reference evidence="1 2" key="1">
    <citation type="submission" date="2020-08" db="EMBL/GenBank/DDBJ databases">
        <title>Cohnella phylogeny.</title>
        <authorList>
            <person name="Dunlap C."/>
        </authorList>
    </citation>
    <scope>NUCLEOTIDE SEQUENCE [LARGE SCALE GENOMIC DNA]</scope>
    <source>
        <strain evidence="1 2">DSM 25241</strain>
    </source>
</reference>
<dbReference type="EMBL" id="JACJVQ010000011">
    <property type="protein sequence ID" value="MBB6635102.1"/>
    <property type="molecule type" value="Genomic_DNA"/>
</dbReference>
<keyword evidence="2" id="KW-1185">Reference proteome</keyword>
<evidence type="ECO:0000313" key="2">
    <source>
        <dbReference type="Proteomes" id="UP000535838"/>
    </source>
</evidence>
<organism evidence="1 2">
    <name type="scientific">Cohnella thailandensis</name>
    <dbReference type="NCBI Taxonomy" id="557557"/>
    <lineage>
        <taxon>Bacteria</taxon>
        <taxon>Bacillati</taxon>
        <taxon>Bacillota</taxon>
        <taxon>Bacilli</taxon>
        <taxon>Bacillales</taxon>
        <taxon>Paenibacillaceae</taxon>
        <taxon>Cohnella</taxon>
    </lineage>
</organism>
<evidence type="ECO:0000313" key="1">
    <source>
        <dbReference type="EMBL" id="MBB6635102.1"/>
    </source>
</evidence>